<reference evidence="24 25" key="1">
    <citation type="submission" date="2017-01" db="EMBL/GenBank/DDBJ databases">
        <title>Novel large sulfur bacteria in the metagenomes of groundwater-fed chemosynthetic microbial mats in the Lake Huron basin.</title>
        <authorList>
            <person name="Sharrar A.M."/>
            <person name="Flood B.E."/>
            <person name="Bailey J.V."/>
            <person name="Jones D.S."/>
            <person name="Biddanda B."/>
            <person name="Ruberg S.A."/>
            <person name="Marcus D.N."/>
            <person name="Dick G.J."/>
        </authorList>
    </citation>
    <scope>NUCLEOTIDE SEQUENCE [LARGE SCALE GENOMIC DNA]</scope>
    <source>
        <strain evidence="24">A8</strain>
    </source>
</reference>
<dbReference type="InterPro" id="IPR050597">
    <property type="entry name" value="Cytochrome_c_Oxidase_Subunit"/>
</dbReference>
<dbReference type="InterPro" id="IPR009056">
    <property type="entry name" value="Cyt_c-like_dom"/>
</dbReference>
<evidence type="ECO:0000256" key="4">
    <source>
        <dbReference type="ARBA" id="ARBA00022448"/>
    </source>
</evidence>
<keyword evidence="13 19" id="KW-0249">Electron transport</keyword>
<dbReference type="UniPathway" id="UPA00705"/>
<dbReference type="Pfam" id="PF13442">
    <property type="entry name" value="Cytochrome_CBB3"/>
    <property type="match status" value="2"/>
</dbReference>
<evidence type="ECO:0000256" key="18">
    <source>
        <dbReference type="ARBA" id="ARBA00023136"/>
    </source>
</evidence>
<evidence type="ECO:0000259" key="23">
    <source>
        <dbReference type="PROSITE" id="PS51007"/>
    </source>
</evidence>
<comment type="function">
    <text evidence="19">C-type cytochrome. Part of the cbb3-type cytochrome c oxidase complex.</text>
</comment>
<comment type="subcellular location">
    <subcellularLocation>
        <location evidence="1 19">Cell inner membrane</location>
    </subcellularLocation>
</comment>
<accession>A0A1Y1QSV4</accession>
<keyword evidence="12 19" id="KW-0375">Hydrogen ion transport</keyword>
<dbReference type="InterPro" id="IPR032858">
    <property type="entry name" value="CcoP_N"/>
</dbReference>
<keyword evidence="5 19" id="KW-1003">Cell membrane</keyword>
<evidence type="ECO:0000256" key="17">
    <source>
        <dbReference type="ARBA" id="ARBA00023065"/>
    </source>
</evidence>
<dbReference type="GO" id="GO:0009055">
    <property type="term" value="F:electron transfer activity"/>
    <property type="evidence" value="ECO:0007669"/>
    <property type="project" value="InterPro"/>
</dbReference>
<evidence type="ECO:0000256" key="20">
    <source>
        <dbReference type="PIRSR" id="PIRSR000006-1"/>
    </source>
</evidence>
<dbReference type="GO" id="GO:0005886">
    <property type="term" value="C:plasma membrane"/>
    <property type="evidence" value="ECO:0007669"/>
    <property type="project" value="UniProtKB-SubCell"/>
</dbReference>
<evidence type="ECO:0000256" key="2">
    <source>
        <dbReference type="ARBA" id="ARBA00004673"/>
    </source>
</evidence>
<comment type="pathway">
    <text evidence="2 19">Energy metabolism; oxidative phosphorylation.</text>
</comment>
<comment type="subunit">
    <text evidence="19">Component of the cbb3-type cytochrome c oxidase.</text>
</comment>
<evidence type="ECO:0000313" key="25">
    <source>
        <dbReference type="Proteomes" id="UP000192491"/>
    </source>
</evidence>
<dbReference type="Gene3D" id="6.10.280.130">
    <property type="match status" value="1"/>
</dbReference>
<dbReference type="Proteomes" id="UP000192491">
    <property type="component" value="Unassembled WGS sequence"/>
</dbReference>
<proteinExistence type="inferred from homology"/>
<protein>
    <recommendedName>
        <fullName evidence="19">Cbb3-type cytochrome c oxidase subunit</fullName>
    </recommendedName>
</protein>
<evidence type="ECO:0000256" key="10">
    <source>
        <dbReference type="ARBA" id="ARBA00022723"/>
    </source>
</evidence>
<evidence type="ECO:0000256" key="14">
    <source>
        <dbReference type="ARBA" id="ARBA00022989"/>
    </source>
</evidence>
<keyword evidence="14 22" id="KW-1133">Transmembrane helix</keyword>
<gene>
    <name evidence="24" type="ORF">BWK73_14115</name>
</gene>
<evidence type="ECO:0000256" key="21">
    <source>
        <dbReference type="PIRSR" id="PIRSR000006-2"/>
    </source>
</evidence>
<organism evidence="24 25">
    <name type="scientific">Thiothrix lacustris</name>
    <dbReference type="NCBI Taxonomy" id="525917"/>
    <lineage>
        <taxon>Bacteria</taxon>
        <taxon>Pseudomonadati</taxon>
        <taxon>Pseudomonadota</taxon>
        <taxon>Gammaproteobacteria</taxon>
        <taxon>Thiotrichales</taxon>
        <taxon>Thiotrichaceae</taxon>
        <taxon>Thiothrix</taxon>
    </lineage>
</organism>
<comment type="similarity">
    <text evidence="3 19">Belongs to the CcoP / FixP family.</text>
</comment>
<evidence type="ECO:0000256" key="15">
    <source>
        <dbReference type="ARBA" id="ARBA00023002"/>
    </source>
</evidence>
<evidence type="ECO:0000256" key="11">
    <source>
        <dbReference type="ARBA" id="ARBA00022737"/>
    </source>
</evidence>
<dbReference type="EMBL" id="MTEJ01000059">
    <property type="protein sequence ID" value="OQX12766.1"/>
    <property type="molecule type" value="Genomic_DNA"/>
</dbReference>
<dbReference type="SUPFAM" id="SSF46626">
    <property type="entry name" value="Cytochrome c"/>
    <property type="match status" value="2"/>
</dbReference>
<feature type="binding site" description="covalent" evidence="21">
    <location>
        <position position="231"/>
    </location>
    <ligand>
        <name>heme c</name>
        <dbReference type="ChEBI" id="CHEBI:61717"/>
        <label>2</label>
    </ligand>
</feature>
<dbReference type="InterPro" id="IPR004678">
    <property type="entry name" value="Cyt_c_oxidase_cbb3_su3"/>
</dbReference>
<keyword evidence="18 19" id="KW-0472">Membrane</keyword>
<dbReference type="GO" id="GO:0006119">
    <property type="term" value="P:oxidative phosphorylation"/>
    <property type="evidence" value="ECO:0007669"/>
    <property type="project" value="UniProtKB-UniPathway"/>
</dbReference>
<feature type="domain" description="Cytochrome c" evidence="23">
    <location>
        <begin position="127"/>
        <end position="206"/>
    </location>
</feature>
<feature type="binding site" description="covalent" evidence="21">
    <location>
        <position position="228"/>
    </location>
    <ligand>
        <name>heme c</name>
        <dbReference type="ChEBI" id="CHEBI:61717"/>
        <label>2</label>
    </ligand>
</feature>
<keyword evidence="16 19" id="KW-0408">Iron</keyword>
<dbReference type="GO" id="GO:0016491">
    <property type="term" value="F:oxidoreductase activity"/>
    <property type="evidence" value="ECO:0007669"/>
    <property type="project" value="UniProtKB-KW"/>
</dbReference>
<dbReference type="AlphaFoldDB" id="A0A1Y1QSV4"/>
<feature type="binding site" description="axial binding residue" evidence="20">
    <location>
        <position position="232"/>
    </location>
    <ligand>
        <name>heme c</name>
        <dbReference type="ChEBI" id="CHEBI:61717"/>
        <label>2</label>
    </ligand>
    <ligandPart>
        <name>Fe</name>
        <dbReference type="ChEBI" id="CHEBI:18248"/>
    </ligandPart>
</feature>
<dbReference type="InterPro" id="IPR038414">
    <property type="entry name" value="CcoP_N_sf"/>
</dbReference>
<dbReference type="NCBIfam" id="TIGR00782">
    <property type="entry name" value="ccoP"/>
    <property type="match status" value="1"/>
</dbReference>
<evidence type="ECO:0000256" key="22">
    <source>
        <dbReference type="SAM" id="Phobius"/>
    </source>
</evidence>
<dbReference type="GO" id="GO:0046872">
    <property type="term" value="F:metal ion binding"/>
    <property type="evidence" value="ECO:0007669"/>
    <property type="project" value="UniProtKB-KW"/>
</dbReference>
<feature type="domain" description="Cytochrome c" evidence="23">
    <location>
        <begin position="214"/>
        <end position="296"/>
    </location>
</feature>
<feature type="transmembrane region" description="Helical" evidence="22">
    <location>
        <begin position="6"/>
        <end position="24"/>
    </location>
</feature>
<sequence>MSGFWSGWIILITLGNIFACYWLVRWTTKKRPGESAMGDVTGHKWDGLEEFNNPLPRWWLWLFYITIVFSLVYLVLFPGLGTFKGVLNWSSQGSQYGAEMESAAQTYDPIFKKYAAMPIDQVAQDEEAQGMGRRMFLSYCAQCHGSDAGGGKGFPNLTDNDWLYGGAPEQIKQTIMAGRQAAMPAHKERVDAAGIESLAHYVMSLSGRKEADAAKVAQGQQLFTANGCLACHGVDGKGNQAMGAPNLTDSTWLYGSSLDTIKESIANGRNGQMPAQGDFLGADKVHLLTAYVYSLSQKK</sequence>
<keyword evidence="11" id="KW-0677">Repeat</keyword>
<evidence type="ECO:0000256" key="5">
    <source>
        <dbReference type="ARBA" id="ARBA00022475"/>
    </source>
</evidence>
<keyword evidence="8 19" id="KW-0679">Respiratory chain</keyword>
<dbReference type="GO" id="GO:1902600">
    <property type="term" value="P:proton transmembrane transport"/>
    <property type="evidence" value="ECO:0007669"/>
    <property type="project" value="UniProtKB-KW"/>
</dbReference>
<evidence type="ECO:0000256" key="1">
    <source>
        <dbReference type="ARBA" id="ARBA00004533"/>
    </source>
</evidence>
<dbReference type="Pfam" id="PF14715">
    <property type="entry name" value="FixP_N"/>
    <property type="match status" value="1"/>
</dbReference>
<evidence type="ECO:0000256" key="6">
    <source>
        <dbReference type="ARBA" id="ARBA00022519"/>
    </source>
</evidence>
<dbReference type="PIRSF" id="PIRSF000006">
    <property type="entry name" value="Cbb3-Cox_fixP"/>
    <property type="match status" value="1"/>
</dbReference>
<evidence type="ECO:0000256" key="19">
    <source>
        <dbReference type="PIRNR" id="PIRNR000006"/>
    </source>
</evidence>
<dbReference type="PANTHER" id="PTHR33751:SF1">
    <property type="entry name" value="CBB3-TYPE CYTOCHROME C OXIDASE SUBUNIT FIXP"/>
    <property type="match status" value="1"/>
</dbReference>
<name>A0A1Y1QSV4_9GAMM</name>
<keyword evidence="9 22" id="KW-0812">Transmembrane</keyword>
<comment type="cofactor">
    <cofactor evidence="19 21">
        <name>heme c</name>
        <dbReference type="ChEBI" id="CHEBI:61717"/>
    </cofactor>
    <text evidence="19 21">Binds 2 heme C groups per subunit.</text>
</comment>
<feature type="binding site" description="covalent" evidence="21">
    <location>
        <position position="140"/>
    </location>
    <ligand>
        <name>heme c</name>
        <dbReference type="ChEBI" id="CHEBI:61717"/>
        <label>1</label>
    </ligand>
</feature>
<keyword evidence="7 19" id="KW-0349">Heme</keyword>
<evidence type="ECO:0000256" key="8">
    <source>
        <dbReference type="ARBA" id="ARBA00022660"/>
    </source>
</evidence>
<dbReference type="PANTHER" id="PTHR33751">
    <property type="entry name" value="CBB3-TYPE CYTOCHROME C OXIDASE SUBUNIT FIXP"/>
    <property type="match status" value="1"/>
</dbReference>
<evidence type="ECO:0000256" key="16">
    <source>
        <dbReference type="ARBA" id="ARBA00023004"/>
    </source>
</evidence>
<feature type="binding site" description="covalent" evidence="21">
    <location>
        <position position="143"/>
    </location>
    <ligand>
        <name>heme c</name>
        <dbReference type="ChEBI" id="CHEBI:61717"/>
        <label>1</label>
    </ligand>
</feature>
<evidence type="ECO:0000256" key="13">
    <source>
        <dbReference type="ARBA" id="ARBA00022982"/>
    </source>
</evidence>
<comment type="caution">
    <text evidence="24">The sequence shown here is derived from an EMBL/GenBank/DDBJ whole genome shotgun (WGS) entry which is preliminary data.</text>
</comment>
<feature type="binding site" description="axial binding residue" evidence="20">
    <location>
        <position position="144"/>
    </location>
    <ligand>
        <name>heme c</name>
        <dbReference type="ChEBI" id="CHEBI:61717"/>
        <label>1</label>
    </ligand>
    <ligandPart>
        <name>Fe</name>
        <dbReference type="ChEBI" id="CHEBI:18248"/>
    </ligandPart>
</feature>
<keyword evidence="15 19" id="KW-0560">Oxidoreductase</keyword>
<feature type="binding site" description="axial binding residue" evidence="20">
    <location>
        <position position="273"/>
    </location>
    <ligand>
        <name>heme c</name>
        <dbReference type="ChEBI" id="CHEBI:61717"/>
        <label>1</label>
    </ligand>
    <ligandPart>
        <name>Fe</name>
        <dbReference type="ChEBI" id="CHEBI:18248"/>
    </ligandPart>
</feature>
<evidence type="ECO:0000256" key="3">
    <source>
        <dbReference type="ARBA" id="ARBA00006113"/>
    </source>
</evidence>
<keyword evidence="10 19" id="KW-0479">Metal-binding</keyword>
<evidence type="ECO:0000256" key="12">
    <source>
        <dbReference type="ARBA" id="ARBA00022781"/>
    </source>
</evidence>
<evidence type="ECO:0000256" key="9">
    <source>
        <dbReference type="ARBA" id="ARBA00022692"/>
    </source>
</evidence>
<evidence type="ECO:0000313" key="24">
    <source>
        <dbReference type="EMBL" id="OQX12766.1"/>
    </source>
</evidence>
<keyword evidence="4 19" id="KW-0813">Transport</keyword>
<feature type="binding site" description="axial binding residue" evidence="20">
    <location>
        <position position="183"/>
    </location>
    <ligand>
        <name>heme c</name>
        <dbReference type="ChEBI" id="CHEBI:61717"/>
        <label>2</label>
    </ligand>
    <ligandPart>
        <name>Fe</name>
        <dbReference type="ChEBI" id="CHEBI:18248"/>
    </ligandPart>
</feature>
<dbReference type="PROSITE" id="PS51007">
    <property type="entry name" value="CYTC"/>
    <property type="match status" value="2"/>
</dbReference>
<feature type="transmembrane region" description="Helical" evidence="22">
    <location>
        <begin position="58"/>
        <end position="80"/>
    </location>
</feature>
<keyword evidence="17 19" id="KW-0406">Ion transport</keyword>
<evidence type="ECO:0000256" key="7">
    <source>
        <dbReference type="ARBA" id="ARBA00022617"/>
    </source>
</evidence>
<dbReference type="GO" id="GO:0020037">
    <property type="term" value="F:heme binding"/>
    <property type="evidence" value="ECO:0007669"/>
    <property type="project" value="InterPro"/>
</dbReference>
<dbReference type="Gene3D" id="1.10.760.10">
    <property type="entry name" value="Cytochrome c-like domain"/>
    <property type="match status" value="2"/>
</dbReference>
<keyword evidence="6 19" id="KW-0997">Cell inner membrane</keyword>
<dbReference type="InterPro" id="IPR036909">
    <property type="entry name" value="Cyt_c-like_dom_sf"/>
</dbReference>